<feature type="region of interest" description="Disordered" evidence="1">
    <location>
        <begin position="1"/>
        <end position="31"/>
    </location>
</feature>
<organism evidence="2 3">
    <name type="scientific">Sunxiuqinia elliptica</name>
    <dbReference type="NCBI Taxonomy" id="655355"/>
    <lineage>
        <taxon>Bacteria</taxon>
        <taxon>Pseudomonadati</taxon>
        <taxon>Bacteroidota</taxon>
        <taxon>Bacteroidia</taxon>
        <taxon>Marinilabiliales</taxon>
        <taxon>Prolixibacteraceae</taxon>
        <taxon>Sunxiuqinia</taxon>
    </lineage>
</organism>
<protein>
    <submittedName>
        <fullName evidence="2">Uncharacterized protein</fullName>
    </submittedName>
</protein>
<dbReference type="EMBL" id="SNWI01000007">
    <property type="protein sequence ID" value="TDN99101.1"/>
    <property type="molecule type" value="Genomic_DNA"/>
</dbReference>
<evidence type="ECO:0000313" key="2">
    <source>
        <dbReference type="EMBL" id="TDN99101.1"/>
    </source>
</evidence>
<gene>
    <name evidence="2" type="ORF">DET52_107233</name>
</gene>
<sequence>MIKKIMQEQSGSMSLNSSVNSLTGNYKILNE</sequence>
<dbReference type="AlphaFoldDB" id="A0A4R6GUH4"/>
<comment type="caution">
    <text evidence="2">The sequence shown here is derived from an EMBL/GenBank/DDBJ whole genome shotgun (WGS) entry which is preliminary data.</text>
</comment>
<evidence type="ECO:0000313" key="3">
    <source>
        <dbReference type="Proteomes" id="UP000294848"/>
    </source>
</evidence>
<reference evidence="2 3" key="1">
    <citation type="submission" date="2019-03" db="EMBL/GenBank/DDBJ databases">
        <title>Freshwater and sediment microbial communities from various areas in North America, analyzing microbe dynamics in response to fracking.</title>
        <authorList>
            <person name="Lamendella R."/>
        </authorList>
    </citation>
    <scope>NUCLEOTIDE SEQUENCE [LARGE SCALE GENOMIC DNA]</scope>
    <source>
        <strain evidence="2 3">114D</strain>
    </source>
</reference>
<feature type="compositionally biased region" description="Low complexity" evidence="1">
    <location>
        <begin position="10"/>
        <end position="22"/>
    </location>
</feature>
<dbReference type="Proteomes" id="UP000294848">
    <property type="component" value="Unassembled WGS sequence"/>
</dbReference>
<proteinExistence type="predicted"/>
<name>A0A4R6GUH4_9BACT</name>
<evidence type="ECO:0000256" key="1">
    <source>
        <dbReference type="SAM" id="MobiDB-lite"/>
    </source>
</evidence>
<accession>A0A4R6GUH4</accession>